<evidence type="ECO:0000313" key="2">
    <source>
        <dbReference type="Proteomes" id="UP000037510"/>
    </source>
</evidence>
<evidence type="ECO:0000313" key="1">
    <source>
        <dbReference type="EMBL" id="KOB70558.1"/>
    </source>
</evidence>
<dbReference type="AlphaFoldDB" id="A0A0L7L4Z1"/>
<dbReference type="Proteomes" id="UP000037510">
    <property type="component" value="Unassembled WGS sequence"/>
</dbReference>
<dbReference type="EMBL" id="JTDY01002876">
    <property type="protein sequence ID" value="KOB70558.1"/>
    <property type="molecule type" value="Genomic_DNA"/>
</dbReference>
<organism evidence="1 2">
    <name type="scientific">Operophtera brumata</name>
    <name type="common">Winter moth</name>
    <name type="synonym">Phalaena brumata</name>
    <dbReference type="NCBI Taxonomy" id="104452"/>
    <lineage>
        <taxon>Eukaryota</taxon>
        <taxon>Metazoa</taxon>
        <taxon>Ecdysozoa</taxon>
        <taxon>Arthropoda</taxon>
        <taxon>Hexapoda</taxon>
        <taxon>Insecta</taxon>
        <taxon>Pterygota</taxon>
        <taxon>Neoptera</taxon>
        <taxon>Endopterygota</taxon>
        <taxon>Lepidoptera</taxon>
        <taxon>Glossata</taxon>
        <taxon>Ditrysia</taxon>
        <taxon>Geometroidea</taxon>
        <taxon>Geometridae</taxon>
        <taxon>Larentiinae</taxon>
        <taxon>Operophtera</taxon>
    </lineage>
</organism>
<sequence length="110" mass="12760">MENSFNLNDITEENTYKDYYYAGLHDDNTQELEIVSEEPKIKRRKSNDSMDLLFDVPTNKKRKLLSSTVSRGLQTGDNAFLTTNADEGTRSTHLIKIERNLLIIFYLLIL</sequence>
<keyword evidence="2" id="KW-1185">Reference proteome</keyword>
<dbReference type="GO" id="GO:0005524">
    <property type="term" value="F:ATP binding"/>
    <property type="evidence" value="ECO:0007669"/>
    <property type="project" value="UniProtKB-KW"/>
</dbReference>
<keyword evidence="1" id="KW-0067">ATP-binding</keyword>
<keyword evidence="1" id="KW-0547">Nucleotide-binding</keyword>
<proteinExistence type="predicted"/>
<reference evidence="1 2" key="1">
    <citation type="journal article" date="2015" name="Genome Biol. Evol.">
        <title>The genome of winter moth (Operophtera brumata) provides a genomic perspective on sexual dimorphism and phenology.</title>
        <authorList>
            <person name="Derks M.F."/>
            <person name="Smit S."/>
            <person name="Salis L."/>
            <person name="Schijlen E."/>
            <person name="Bossers A."/>
            <person name="Mateman C."/>
            <person name="Pijl A.S."/>
            <person name="de Ridder D."/>
            <person name="Groenen M.A."/>
            <person name="Visser M.E."/>
            <person name="Megens H.J."/>
        </authorList>
    </citation>
    <scope>NUCLEOTIDE SEQUENCE [LARGE SCALE GENOMIC DNA]</scope>
    <source>
        <strain evidence="1">WM2013NL</strain>
        <tissue evidence="1">Head and thorax</tissue>
    </source>
</reference>
<name>A0A0L7L4Z1_OPEBR</name>
<accession>A0A0L7L4Z1</accession>
<protein>
    <submittedName>
        <fullName evidence="1">ABC transporter, ATP-binding protein</fullName>
    </submittedName>
</protein>
<gene>
    <name evidence="1" type="ORF">OBRU01_15125</name>
</gene>
<comment type="caution">
    <text evidence="1">The sequence shown here is derived from an EMBL/GenBank/DDBJ whole genome shotgun (WGS) entry which is preliminary data.</text>
</comment>